<dbReference type="Proteomes" id="UP000683417">
    <property type="component" value="Unassembled WGS sequence"/>
</dbReference>
<name>A0A9W4GFB3_BLUGR</name>
<gene>
    <name evidence="1" type="ORF">BGTH12_LOCUS4029</name>
</gene>
<comment type="caution">
    <text evidence="1">The sequence shown here is derived from an EMBL/GenBank/DDBJ whole genome shotgun (WGS) entry which is preliminary data.</text>
</comment>
<proteinExistence type="predicted"/>
<evidence type="ECO:0000313" key="1">
    <source>
        <dbReference type="EMBL" id="CAD6502671.1"/>
    </source>
</evidence>
<protein>
    <submittedName>
        <fullName evidence="1">BgTH12-05261</fullName>
    </submittedName>
</protein>
<accession>A0A9W4GFB3</accession>
<organism evidence="1 2">
    <name type="scientific">Blumeria graminis f. sp. triticale</name>
    <dbReference type="NCBI Taxonomy" id="1689686"/>
    <lineage>
        <taxon>Eukaryota</taxon>
        <taxon>Fungi</taxon>
        <taxon>Dikarya</taxon>
        <taxon>Ascomycota</taxon>
        <taxon>Pezizomycotina</taxon>
        <taxon>Leotiomycetes</taxon>
        <taxon>Erysiphales</taxon>
        <taxon>Erysiphaceae</taxon>
        <taxon>Blumeria</taxon>
    </lineage>
</organism>
<sequence length="55" mass="6567">MRIVHLQIQSTLESFRFCHSAHGFVGRPVRFHPQTSQHIYPLNPMMRVTMLWMKS</sequence>
<dbReference type="EMBL" id="CAJHIT010000006">
    <property type="protein sequence ID" value="CAD6502671.1"/>
    <property type="molecule type" value="Genomic_DNA"/>
</dbReference>
<dbReference type="AlphaFoldDB" id="A0A9W4GFB3"/>
<evidence type="ECO:0000313" key="2">
    <source>
        <dbReference type="Proteomes" id="UP000683417"/>
    </source>
</evidence>
<reference evidence="1" key="1">
    <citation type="submission" date="2020-10" db="EMBL/GenBank/DDBJ databases">
        <authorList>
            <person name="Muller C M."/>
        </authorList>
    </citation>
    <scope>NUCLEOTIDE SEQUENCE</scope>
    <source>
        <strain evidence="1">THUN-12</strain>
    </source>
</reference>